<reference evidence="5 6" key="1">
    <citation type="submission" date="2019-02" db="EMBL/GenBank/DDBJ databases">
        <title>Deep-cultivation of Planctomycetes and their phenomic and genomic characterization uncovers novel biology.</title>
        <authorList>
            <person name="Wiegand S."/>
            <person name="Jogler M."/>
            <person name="Boedeker C."/>
            <person name="Pinto D."/>
            <person name="Vollmers J."/>
            <person name="Rivas-Marin E."/>
            <person name="Kohn T."/>
            <person name="Peeters S.H."/>
            <person name="Heuer A."/>
            <person name="Rast P."/>
            <person name="Oberbeckmann S."/>
            <person name="Bunk B."/>
            <person name="Jeske O."/>
            <person name="Meyerdierks A."/>
            <person name="Storesund J.E."/>
            <person name="Kallscheuer N."/>
            <person name="Luecker S."/>
            <person name="Lage O.M."/>
            <person name="Pohl T."/>
            <person name="Merkel B.J."/>
            <person name="Hornburger P."/>
            <person name="Mueller R.-W."/>
            <person name="Bruemmer F."/>
            <person name="Labrenz M."/>
            <person name="Spormann A.M."/>
            <person name="Op den Camp H."/>
            <person name="Overmann J."/>
            <person name="Amann R."/>
            <person name="Jetten M.S.M."/>
            <person name="Mascher T."/>
            <person name="Medema M.H."/>
            <person name="Devos D.P."/>
            <person name="Kaster A.-K."/>
            <person name="Ovreas L."/>
            <person name="Rohde M."/>
            <person name="Galperin M.Y."/>
            <person name="Jogler C."/>
        </authorList>
    </citation>
    <scope>NUCLEOTIDE SEQUENCE [LARGE SCALE GENOMIC DNA]</scope>
    <source>
        <strain evidence="5 6">Pla85_3_4</strain>
    </source>
</reference>
<keyword evidence="6" id="KW-1185">Reference proteome</keyword>
<name>A0A518E2U5_9BACT</name>
<dbReference type="Pfam" id="PF07635">
    <property type="entry name" value="PSCyt1"/>
    <property type="match status" value="1"/>
</dbReference>
<evidence type="ECO:0000259" key="4">
    <source>
        <dbReference type="Pfam" id="PF07635"/>
    </source>
</evidence>
<feature type="domain" description="DUF1553" evidence="3">
    <location>
        <begin position="580"/>
        <end position="844"/>
    </location>
</feature>
<evidence type="ECO:0000313" key="6">
    <source>
        <dbReference type="Proteomes" id="UP000317648"/>
    </source>
</evidence>
<dbReference type="InterPro" id="IPR022655">
    <property type="entry name" value="DUF1553"/>
</dbReference>
<feature type="region of interest" description="Disordered" evidence="1">
    <location>
        <begin position="854"/>
        <end position="873"/>
    </location>
</feature>
<dbReference type="PANTHER" id="PTHR35889">
    <property type="entry name" value="CYCLOINULO-OLIGOSACCHARIDE FRUCTANOTRANSFERASE-RELATED"/>
    <property type="match status" value="1"/>
</dbReference>
<evidence type="ECO:0000256" key="1">
    <source>
        <dbReference type="SAM" id="MobiDB-lite"/>
    </source>
</evidence>
<dbReference type="KEGG" id="lcre:Pla8534_62620"/>
<dbReference type="RefSeq" id="WP_197442720.1">
    <property type="nucleotide sequence ID" value="NZ_CP036433.1"/>
</dbReference>
<dbReference type="EMBL" id="CP036433">
    <property type="protein sequence ID" value="QDU98394.1"/>
    <property type="molecule type" value="Genomic_DNA"/>
</dbReference>
<dbReference type="InterPro" id="IPR011444">
    <property type="entry name" value="DUF1549"/>
</dbReference>
<dbReference type="PANTHER" id="PTHR35889:SF3">
    <property type="entry name" value="F-BOX DOMAIN-CONTAINING PROTEIN"/>
    <property type="match status" value="1"/>
</dbReference>
<accession>A0A518E2U5</accession>
<dbReference type="AlphaFoldDB" id="A0A518E2U5"/>
<evidence type="ECO:0000259" key="3">
    <source>
        <dbReference type="Pfam" id="PF07587"/>
    </source>
</evidence>
<dbReference type="Pfam" id="PF07587">
    <property type="entry name" value="PSD1"/>
    <property type="match status" value="1"/>
</dbReference>
<protein>
    <submittedName>
        <fullName evidence="5">Planctomycete cytochrome C</fullName>
    </submittedName>
</protein>
<organism evidence="5 6">
    <name type="scientific">Lignipirellula cremea</name>
    <dbReference type="NCBI Taxonomy" id="2528010"/>
    <lineage>
        <taxon>Bacteria</taxon>
        <taxon>Pseudomonadati</taxon>
        <taxon>Planctomycetota</taxon>
        <taxon>Planctomycetia</taxon>
        <taxon>Pirellulales</taxon>
        <taxon>Pirellulaceae</taxon>
        <taxon>Lignipirellula</taxon>
    </lineage>
</organism>
<evidence type="ECO:0000259" key="2">
    <source>
        <dbReference type="Pfam" id="PF07583"/>
    </source>
</evidence>
<evidence type="ECO:0000313" key="5">
    <source>
        <dbReference type="EMBL" id="QDU98394.1"/>
    </source>
</evidence>
<dbReference type="Pfam" id="PF07583">
    <property type="entry name" value="PSCyt2"/>
    <property type="match status" value="1"/>
</dbReference>
<feature type="domain" description="DUF1549" evidence="2">
    <location>
        <begin position="170"/>
        <end position="393"/>
    </location>
</feature>
<proteinExistence type="predicted"/>
<dbReference type="Proteomes" id="UP000317648">
    <property type="component" value="Chromosome"/>
</dbReference>
<gene>
    <name evidence="5" type="ORF">Pla8534_62620</name>
</gene>
<feature type="domain" description="Cytochrome C Planctomycete-type" evidence="4">
    <location>
        <begin position="54"/>
        <end position="108"/>
    </location>
</feature>
<sequence>MLIARSRAACPGMRWLFFVVLVYGGGIVGAAAAGAAEETLLFEKQIRPILKAQCFDCHGEAEELAGGLDLRLVRLMREGGESGPAIAEGDRKTSYLFERISSQEMPPGEKKLTAEEVALIGRWLDTGARTAAPEPEQASLVTAEELAFWSFQPIVRPPVPVVAEKRLASPIDAFLAAKLAEHDLQFSPEADPAVLVRRLYFDLLGLPPTPEQVSGFVTAYDAFQATGQGDDPYPLLVDTLLASPAYGERWGRHWLDVAGYADSDGYSAVDRVRPYAYKYRDYVIRAFNEDKPWDTFLVEQLAGDELVKPPYTGRSGADLEKLIATGFLRTAPDGTTDPAVDQPLARNDVVAETVKIVSTSLMGLSVGCAQCHNHRYDPIPQTDYYRFRALFEPAYDWKSWRASQSRQVSTLTAEQKKLAAEIDLELRKIAVDRLAEIRVKQDELFEIVLKEIPAEHHELARQARMASPSKRKPEEEQLIRKYKEIYVTAKSVQEWNKEWYDEWFARYAALQEDAQARRPVDDFVRALTEIPGKVPPTHLFHRGDHMQPREEVPPGELLVLATLAAAPVPVNDEALPSTGRRLAFARNLTSGRHPLLARVLVNRFWLHHFGQGIVATAGDFGALGEPPSHPELLDWLASEFMENGWSLKRLHRTMLLSTAYRQSSRRTDAIDAVDPDNRLLGRMSVRRLEAEIVRDAVLATSGKLDRSLYGPPVPVTPDESGQVVLGVDTRDTAGRFTSAIKPLGGPENRRSVYVQARRTLALGILEAFDSPEMAPNCEQRSSSTVTPQSLLMMNDKFILQQAAFFAQRLQAQGGPELADQIALGWRTAFGRSPTADQHHAALQFVETQTAAFQAKATPPATGKEAGKEASQPTPELQALTSYCQSLLSSNGFLYVD</sequence>
<dbReference type="InterPro" id="IPR011429">
    <property type="entry name" value="Cyt_c_Planctomycete-type"/>
</dbReference>